<dbReference type="eggNOG" id="arCOG07271">
    <property type="taxonomic scope" value="Archaea"/>
</dbReference>
<dbReference type="AlphaFoldDB" id="H2C8X2"/>
<feature type="transmembrane region" description="Helical" evidence="1">
    <location>
        <begin position="7"/>
        <end position="26"/>
    </location>
</feature>
<sequence>MRITLIIGLFLIVTGIIAYLTIPLYFPGYSTVSSQLKQNHKVLTLRPEESRIITQLSIGNNSSAVIVVTNESRVNVSIEGASGHTFQEQGEASVSLPAGYYNVSLINTTNSTQTVSLTYGVFNAQFISNFYYNLQVLETILEFIIVIGIGIVGWQILTKIFSRRK</sequence>
<keyword evidence="3" id="KW-1185">Reference proteome</keyword>
<name>H2C8X2_9CREN</name>
<evidence type="ECO:0000256" key="1">
    <source>
        <dbReference type="SAM" id="Phobius"/>
    </source>
</evidence>
<accession>H2C8X2</accession>
<gene>
    <name evidence="2" type="ORF">MetMK1DRAFT_00030410</name>
</gene>
<keyword evidence="1" id="KW-0812">Transmembrane</keyword>
<keyword evidence="1" id="KW-0472">Membrane</keyword>
<dbReference type="EMBL" id="JH597770">
    <property type="protein sequence ID" value="EHP68598.1"/>
    <property type="molecule type" value="Genomic_DNA"/>
</dbReference>
<protein>
    <submittedName>
        <fullName evidence="2">Uncharacterized protein</fullName>
    </submittedName>
</protein>
<reference evidence="2 3" key="1">
    <citation type="submission" date="2012-01" db="EMBL/GenBank/DDBJ databases">
        <title>Improved High-Quality Draft sequence of Metallosphaera yellowstonensis MK1.</title>
        <authorList>
            <consortium name="US DOE Joint Genome Institute"/>
            <person name="Lucas S."/>
            <person name="Han J."/>
            <person name="Cheng J.-F."/>
            <person name="Goodwin L."/>
            <person name="Pitluck S."/>
            <person name="Peters L."/>
            <person name="Teshima H."/>
            <person name="Detter J.C."/>
            <person name="Han C."/>
            <person name="Tapia R."/>
            <person name="Land M."/>
            <person name="Hauser L."/>
            <person name="Kyrpides N."/>
            <person name="Kozubal M."/>
            <person name="Macur R.E."/>
            <person name="Jay Z."/>
            <person name="Inskeep W."/>
            <person name="Woyke T."/>
        </authorList>
    </citation>
    <scope>NUCLEOTIDE SEQUENCE [LARGE SCALE GENOMIC DNA]</scope>
    <source>
        <strain evidence="2 3">MK1</strain>
    </source>
</reference>
<evidence type="ECO:0000313" key="3">
    <source>
        <dbReference type="Proteomes" id="UP000003980"/>
    </source>
</evidence>
<proteinExistence type="predicted"/>
<dbReference type="HOGENOM" id="CLU_133055_0_0_2"/>
<evidence type="ECO:0000313" key="2">
    <source>
        <dbReference type="EMBL" id="EHP68598.1"/>
    </source>
</evidence>
<keyword evidence="1" id="KW-1133">Transmembrane helix</keyword>
<organism evidence="2 3">
    <name type="scientific">Metallosphaera yellowstonensis MK1</name>
    <dbReference type="NCBI Taxonomy" id="671065"/>
    <lineage>
        <taxon>Archaea</taxon>
        <taxon>Thermoproteota</taxon>
        <taxon>Thermoprotei</taxon>
        <taxon>Sulfolobales</taxon>
        <taxon>Sulfolobaceae</taxon>
        <taxon>Metallosphaera</taxon>
    </lineage>
</organism>
<feature type="transmembrane region" description="Helical" evidence="1">
    <location>
        <begin position="139"/>
        <end position="157"/>
    </location>
</feature>
<dbReference type="Proteomes" id="UP000003980">
    <property type="component" value="Unassembled WGS sequence"/>
</dbReference>